<dbReference type="Proteomes" id="UP000008311">
    <property type="component" value="Unassembled WGS sequence"/>
</dbReference>
<protein>
    <submittedName>
        <fullName evidence="2">Abhydrolase domain containing, putative</fullName>
    </submittedName>
</protein>
<dbReference type="STRING" id="3988.B9RQY4"/>
<keyword evidence="3" id="KW-1185">Reference proteome</keyword>
<gene>
    <name evidence="2" type="ORF">RCOM_0707680</name>
</gene>
<sequence length="260" mass="29482">MAPFFLSPISLYSVYLRFCFTSSGLSRQAVDIDDNTTLHFWGPDPGKKITTIHKPSLILIHGFGPISLFQWRKLGVEKYSVMGTSYGGVVAYHMARMWPERIEKVVIANSGVNMKRSDNEELVRKSKLGSIGDLMLPKEVSQLRTLMRLAVYGRSIHMIPGFFLNDFIHQLYTKNRSQKLELLKGVIFGKNETVNISPLQQDVLLIWGDHDQIFPLDMAYELKGLIGKKVKLESIKDASHVPQIEKPIQFNNIVNSFLSG</sequence>
<dbReference type="AlphaFoldDB" id="B9RQY4"/>
<dbReference type="EMBL" id="EQ973802">
    <property type="protein sequence ID" value="EEF46155.1"/>
    <property type="molecule type" value="Genomic_DNA"/>
</dbReference>
<dbReference type="PANTHER" id="PTHR43139:SF52">
    <property type="entry name" value="SI:DKEY-122A22.2"/>
    <property type="match status" value="1"/>
</dbReference>
<evidence type="ECO:0000313" key="2">
    <source>
        <dbReference type="EMBL" id="EEF46155.1"/>
    </source>
</evidence>
<feature type="domain" description="AB hydrolase-1" evidence="1">
    <location>
        <begin position="72"/>
        <end position="247"/>
    </location>
</feature>
<evidence type="ECO:0000313" key="3">
    <source>
        <dbReference type="Proteomes" id="UP000008311"/>
    </source>
</evidence>
<dbReference type="InterPro" id="IPR052370">
    <property type="entry name" value="Meta-cleavage_hydrolase"/>
</dbReference>
<dbReference type="InterPro" id="IPR029058">
    <property type="entry name" value="AB_hydrolase_fold"/>
</dbReference>
<dbReference type="InParanoid" id="B9RQY4"/>
<dbReference type="PRINTS" id="PR00111">
    <property type="entry name" value="ABHYDROLASE"/>
</dbReference>
<reference evidence="3" key="1">
    <citation type="journal article" date="2010" name="Nat. Biotechnol.">
        <title>Draft genome sequence of the oilseed species Ricinus communis.</title>
        <authorList>
            <person name="Chan A.P."/>
            <person name="Crabtree J."/>
            <person name="Zhao Q."/>
            <person name="Lorenzi H."/>
            <person name="Orvis J."/>
            <person name="Puiu D."/>
            <person name="Melake-Berhan A."/>
            <person name="Jones K.M."/>
            <person name="Redman J."/>
            <person name="Chen G."/>
            <person name="Cahoon E.B."/>
            <person name="Gedil M."/>
            <person name="Stanke M."/>
            <person name="Haas B.J."/>
            <person name="Wortman J.R."/>
            <person name="Fraser-Liggett C.M."/>
            <person name="Ravel J."/>
            <person name="Rabinowicz P.D."/>
        </authorList>
    </citation>
    <scope>NUCLEOTIDE SEQUENCE [LARGE SCALE GENOMIC DNA]</scope>
    <source>
        <strain evidence="3">cv. Hale</strain>
    </source>
</reference>
<dbReference type="FunCoup" id="B9RQY4">
    <property type="interactions" value="786"/>
</dbReference>
<dbReference type="GO" id="GO:0016787">
    <property type="term" value="F:hydrolase activity"/>
    <property type="evidence" value="ECO:0007669"/>
    <property type="project" value="UniProtKB-KW"/>
</dbReference>
<name>B9RQY4_RICCO</name>
<proteinExistence type="predicted"/>
<dbReference type="eggNOG" id="KOG1454">
    <property type="taxonomic scope" value="Eukaryota"/>
</dbReference>
<dbReference type="Pfam" id="PF00561">
    <property type="entry name" value="Abhydrolase_1"/>
    <property type="match status" value="1"/>
</dbReference>
<accession>B9RQY4</accession>
<dbReference type="InterPro" id="IPR000073">
    <property type="entry name" value="AB_hydrolase_1"/>
</dbReference>
<evidence type="ECO:0000259" key="1">
    <source>
        <dbReference type="Pfam" id="PF00561"/>
    </source>
</evidence>
<organism evidence="2 3">
    <name type="scientific">Ricinus communis</name>
    <name type="common">Castor bean</name>
    <dbReference type="NCBI Taxonomy" id="3988"/>
    <lineage>
        <taxon>Eukaryota</taxon>
        <taxon>Viridiplantae</taxon>
        <taxon>Streptophyta</taxon>
        <taxon>Embryophyta</taxon>
        <taxon>Tracheophyta</taxon>
        <taxon>Spermatophyta</taxon>
        <taxon>Magnoliopsida</taxon>
        <taxon>eudicotyledons</taxon>
        <taxon>Gunneridae</taxon>
        <taxon>Pentapetalae</taxon>
        <taxon>rosids</taxon>
        <taxon>fabids</taxon>
        <taxon>Malpighiales</taxon>
        <taxon>Euphorbiaceae</taxon>
        <taxon>Acalyphoideae</taxon>
        <taxon>Acalypheae</taxon>
        <taxon>Ricinus</taxon>
    </lineage>
</organism>
<dbReference type="SUPFAM" id="SSF53474">
    <property type="entry name" value="alpha/beta-Hydrolases"/>
    <property type="match status" value="1"/>
</dbReference>
<dbReference type="PANTHER" id="PTHR43139">
    <property type="entry name" value="SI:DKEY-122A22.2"/>
    <property type="match status" value="1"/>
</dbReference>
<dbReference type="Gene3D" id="3.40.50.1820">
    <property type="entry name" value="alpha/beta hydrolase"/>
    <property type="match status" value="1"/>
</dbReference>